<keyword evidence="2" id="KW-0282">Flagellum</keyword>
<keyword evidence="3" id="KW-0969">Cilium</keyword>
<dbReference type="PANTHER" id="PTHR21625:SF0">
    <property type="entry name" value="DYNEIN REGULATORY COMPLEX SUBUNIT 2"/>
    <property type="match status" value="1"/>
</dbReference>
<accession>A0A177ATA1</accession>
<evidence type="ECO:0000256" key="1">
    <source>
        <dbReference type="ARBA" id="ARBA00004611"/>
    </source>
</evidence>
<evidence type="ECO:0000256" key="4">
    <source>
        <dbReference type="ARBA" id="ARBA00023273"/>
    </source>
</evidence>
<dbReference type="GO" id="GO:0060285">
    <property type="term" value="P:cilium-dependent cell motility"/>
    <property type="evidence" value="ECO:0007669"/>
    <property type="project" value="TreeGrafter"/>
</dbReference>
<dbReference type="Proteomes" id="UP000078046">
    <property type="component" value="Unassembled WGS sequence"/>
</dbReference>
<protein>
    <recommendedName>
        <fullName evidence="5">Dynein regulatory complex protein 1 C-terminal domain-containing protein</fullName>
    </recommendedName>
</protein>
<dbReference type="OrthoDB" id="7760980at2759"/>
<organism evidence="6 7">
    <name type="scientific">Intoshia linei</name>
    <dbReference type="NCBI Taxonomy" id="1819745"/>
    <lineage>
        <taxon>Eukaryota</taxon>
        <taxon>Metazoa</taxon>
        <taxon>Spiralia</taxon>
        <taxon>Lophotrochozoa</taxon>
        <taxon>Mesozoa</taxon>
        <taxon>Orthonectida</taxon>
        <taxon>Rhopaluridae</taxon>
        <taxon>Intoshia</taxon>
    </lineage>
</organism>
<reference evidence="6 7" key="1">
    <citation type="submission" date="2016-04" db="EMBL/GenBank/DDBJ databases">
        <title>The genome of Intoshia linei affirms orthonectids as highly simplified spiralians.</title>
        <authorList>
            <person name="Mikhailov K.V."/>
            <person name="Slusarev G.S."/>
            <person name="Nikitin M.A."/>
            <person name="Logacheva M.D."/>
            <person name="Penin A."/>
            <person name="Aleoshin V."/>
            <person name="Panchin Y.V."/>
        </authorList>
    </citation>
    <scope>NUCLEOTIDE SEQUENCE [LARGE SCALE GENOMIC DNA]</scope>
    <source>
        <strain evidence="6">Intl2013</strain>
        <tissue evidence="6">Whole animal</tissue>
    </source>
</reference>
<sequence>MNESPEYEISGEMKDYVDMQNFWMRYNRVLLEKVALEKEKSVKIQENGNLRSLLKQYLEGISVNSDILSKENPLLIINNKQK</sequence>
<dbReference type="AlphaFoldDB" id="A0A177ATA1"/>
<evidence type="ECO:0000256" key="2">
    <source>
        <dbReference type="ARBA" id="ARBA00022846"/>
    </source>
</evidence>
<dbReference type="InterPro" id="IPR039750">
    <property type="entry name" value="DRC1/DRC2"/>
</dbReference>
<dbReference type="GO" id="GO:0070286">
    <property type="term" value="P:axonemal dynein complex assembly"/>
    <property type="evidence" value="ECO:0007669"/>
    <property type="project" value="InterPro"/>
</dbReference>
<proteinExistence type="predicted"/>
<evidence type="ECO:0000313" key="7">
    <source>
        <dbReference type="Proteomes" id="UP000078046"/>
    </source>
</evidence>
<comment type="caution">
    <text evidence="6">The sequence shown here is derived from an EMBL/GenBank/DDBJ whole genome shotgun (WGS) entry which is preliminary data.</text>
</comment>
<dbReference type="InterPro" id="IPR029440">
    <property type="entry name" value="DRC1_C"/>
</dbReference>
<dbReference type="Pfam" id="PF14775">
    <property type="entry name" value="NYD-SP28_assoc"/>
    <property type="match status" value="1"/>
</dbReference>
<dbReference type="EMBL" id="LWCA01001393">
    <property type="protein sequence ID" value="OAF65215.1"/>
    <property type="molecule type" value="Genomic_DNA"/>
</dbReference>
<dbReference type="GO" id="GO:0003352">
    <property type="term" value="P:regulation of cilium movement"/>
    <property type="evidence" value="ECO:0007669"/>
    <property type="project" value="TreeGrafter"/>
</dbReference>
<dbReference type="PANTHER" id="PTHR21625">
    <property type="entry name" value="NYD-SP28 PROTEIN"/>
    <property type="match status" value="1"/>
</dbReference>
<feature type="domain" description="Dynein regulatory complex protein 1 C-terminal" evidence="5">
    <location>
        <begin position="19"/>
        <end position="58"/>
    </location>
</feature>
<evidence type="ECO:0000259" key="5">
    <source>
        <dbReference type="Pfam" id="PF14775"/>
    </source>
</evidence>
<evidence type="ECO:0000256" key="3">
    <source>
        <dbReference type="ARBA" id="ARBA00023069"/>
    </source>
</evidence>
<dbReference type="GO" id="GO:0005858">
    <property type="term" value="C:axonemal dynein complex"/>
    <property type="evidence" value="ECO:0007669"/>
    <property type="project" value="InterPro"/>
</dbReference>
<evidence type="ECO:0000313" key="6">
    <source>
        <dbReference type="EMBL" id="OAF65215.1"/>
    </source>
</evidence>
<keyword evidence="4" id="KW-0966">Cell projection</keyword>
<comment type="subcellular location">
    <subcellularLocation>
        <location evidence="1">Cytoplasm</location>
        <location evidence="1">Cytoskeleton</location>
        <location evidence="1">Flagellum axoneme</location>
    </subcellularLocation>
</comment>
<keyword evidence="7" id="KW-1185">Reference proteome</keyword>
<gene>
    <name evidence="6" type="ORF">A3Q56_07087</name>
</gene>
<name>A0A177ATA1_9BILA</name>